<evidence type="ECO:0000313" key="1">
    <source>
        <dbReference type="EMBL" id="KKM60960.1"/>
    </source>
</evidence>
<sequence>MYNMVKTSNNPKVFSKKCKVCGKVISSLIESQFKYNYEQHILKHDRDATRIQNETEVKK</sequence>
<dbReference type="EMBL" id="LAZR01011579">
    <property type="protein sequence ID" value="KKM60960.1"/>
    <property type="molecule type" value="Genomic_DNA"/>
</dbReference>
<proteinExistence type="predicted"/>
<dbReference type="AlphaFoldDB" id="A0A0F9LA45"/>
<reference evidence="1" key="1">
    <citation type="journal article" date="2015" name="Nature">
        <title>Complex archaea that bridge the gap between prokaryotes and eukaryotes.</title>
        <authorList>
            <person name="Spang A."/>
            <person name="Saw J.H."/>
            <person name="Jorgensen S.L."/>
            <person name="Zaremba-Niedzwiedzka K."/>
            <person name="Martijn J."/>
            <person name="Lind A.E."/>
            <person name="van Eijk R."/>
            <person name="Schleper C."/>
            <person name="Guy L."/>
            <person name="Ettema T.J."/>
        </authorList>
    </citation>
    <scope>NUCLEOTIDE SEQUENCE</scope>
</reference>
<accession>A0A0F9LA45</accession>
<protein>
    <submittedName>
        <fullName evidence="1">Uncharacterized protein</fullName>
    </submittedName>
</protein>
<comment type="caution">
    <text evidence="1">The sequence shown here is derived from an EMBL/GenBank/DDBJ whole genome shotgun (WGS) entry which is preliminary data.</text>
</comment>
<gene>
    <name evidence="1" type="ORF">LCGC14_1536610</name>
</gene>
<name>A0A0F9LA45_9ZZZZ</name>
<organism evidence="1">
    <name type="scientific">marine sediment metagenome</name>
    <dbReference type="NCBI Taxonomy" id="412755"/>
    <lineage>
        <taxon>unclassified sequences</taxon>
        <taxon>metagenomes</taxon>
        <taxon>ecological metagenomes</taxon>
    </lineage>
</organism>